<dbReference type="GO" id="GO:0032259">
    <property type="term" value="P:methylation"/>
    <property type="evidence" value="ECO:0007669"/>
    <property type="project" value="UniProtKB-KW"/>
</dbReference>
<evidence type="ECO:0000313" key="4">
    <source>
        <dbReference type="Proteomes" id="UP000002247"/>
    </source>
</evidence>
<dbReference type="Pfam" id="PF04072">
    <property type="entry name" value="LCM"/>
    <property type="match status" value="1"/>
</dbReference>
<dbReference type="AlphaFoldDB" id="D6ZB45"/>
<dbReference type="OrthoDB" id="9800233at2"/>
<dbReference type="GO" id="GO:0008168">
    <property type="term" value="F:methyltransferase activity"/>
    <property type="evidence" value="ECO:0007669"/>
    <property type="project" value="UniProtKB-KW"/>
</dbReference>
<dbReference type="EMBL" id="CP001958">
    <property type="protein sequence ID" value="ADG96804.1"/>
    <property type="molecule type" value="Genomic_DNA"/>
</dbReference>
<keyword evidence="2 3" id="KW-0808">Transferase</keyword>
<dbReference type="InterPro" id="IPR007213">
    <property type="entry name" value="Ppm1/Ppm2/Tcmp"/>
</dbReference>
<dbReference type="Proteomes" id="UP000002247">
    <property type="component" value="Chromosome"/>
</dbReference>
<organism evidence="3 4">
    <name type="scientific">Segniliparus rotundus (strain ATCC BAA-972 / CDC 1076 / CIP 108378 / DSM 44985 / JCM 13578)</name>
    <dbReference type="NCBI Taxonomy" id="640132"/>
    <lineage>
        <taxon>Bacteria</taxon>
        <taxon>Bacillati</taxon>
        <taxon>Actinomycetota</taxon>
        <taxon>Actinomycetes</taxon>
        <taxon>Mycobacteriales</taxon>
        <taxon>Segniliparaceae</taxon>
        <taxon>Segniliparus</taxon>
    </lineage>
</organism>
<sequence>MQRSDGTELTDVSETALWTLWCRGSEAARPNPIIHDELAVRLLEHIDYPYEQRFGAPTQTFALRASAFDAAVRDFLGEHPNGTVVSLAEGFQTSYWRLGRPRTRWVSVDLPPVVRLREQLLPQEEHIVPVATSALDFAWADHVEPGSPVLITAEGLLCYLEKPLALGLIRGCAQRFPAGRFLFDALPSWWTKKKYKTFGTKDQLIGGSLAKTKYVVPPMPFPASPIEISKYPETIPGVAAVRPVPIGAGRGLAGRQIQAFYQSKLVPSRFRGTIAELRFAQ</sequence>
<evidence type="ECO:0000256" key="2">
    <source>
        <dbReference type="ARBA" id="ARBA00022679"/>
    </source>
</evidence>
<dbReference type="KEGG" id="srt:Srot_0317"/>
<keyword evidence="4" id="KW-1185">Reference proteome</keyword>
<reference evidence="3 4" key="1">
    <citation type="journal article" date="2010" name="Stand. Genomic Sci.">
        <title>Complete genome sequence of Segniliparus rotundus type strain (CDC 1076).</title>
        <authorList>
            <person name="Sikorski J."/>
            <person name="Lapidus A."/>
            <person name="Copeland A."/>
            <person name="Misra M."/>
            <person name="Glavina Del Rio T."/>
            <person name="Nolan M."/>
            <person name="Lucas S."/>
            <person name="Chen F."/>
            <person name="Tice H."/>
            <person name="Cheng J.F."/>
            <person name="Jando M."/>
            <person name="Schneider S."/>
            <person name="Bruce D."/>
            <person name="Goodwin L."/>
            <person name="Pitluck S."/>
            <person name="Liolios K."/>
            <person name="Mikhailova N."/>
            <person name="Pati A."/>
            <person name="Ivanova N."/>
            <person name="Mavromatis K."/>
            <person name="Chen A."/>
            <person name="Palaniappan K."/>
            <person name="Chertkov O."/>
            <person name="Land M."/>
            <person name="Hauser L."/>
            <person name="Chang Y.J."/>
            <person name="Jeffries C.D."/>
            <person name="Brettin T."/>
            <person name="Detter J.C."/>
            <person name="Han C."/>
            <person name="Rohde M."/>
            <person name="Goker M."/>
            <person name="Bristow J."/>
            <person name="Eisen J.A."/>
            <person name="Markowitz V."/>
            <person name="Hugenholtz P."/>
            <person name="Kyrpides N.C."/>
            <person name="Klenk H.P."/>
        </authorList>
    </citation>
    <scope>NUCLEOTIDE SEQUENCE [LARGE SCALE GENOMIC DNA]</scope>
    <source>
        <strain evidence="4">ATCC BAA-972 / CDC 1076 / CIP 108378 / DSM 44985 / JCM 13578</strain>
    </source>
</reference>
<name>D6ZB45_SEGRD</name>
<dbReference type="SUPFAM" id="SSF53335">
    <property type="entry name" value="S-adenosyl-L-methionine-dependent methyltransferases"/>
    <property type="match status" value="1"/>
</dbReference>
<proteinExistence type="predicted"/>
<dbReference type="PANTHER" id="PTHR43619">
    <property type="entry name" value="S-ADENOSYL-L-METHIONINE-DEPENDENT METHYLTRANSFERASE YKTD-RELATED"/>
    <property type="match status" value="1"/>
</dbReference>
<dbReference type="STRING" id="640132.Srot_0317"/>
<accession>D6ZB45</accession>
<protein>
    <submittedName>
        <fullName evidence="3">O-methyltransferase domain protein</fullName>
    </submittedName>
</protein>
<dbReference type="InterPro" id="IPR029063">
    <property type="entry name" value="SAM-dependent_MTases_sf"/>
</dbReference>
<dbReference type="RefSeq" id="WP_013137260.1">
    <property type="nucleotide sequence ID" value="NC_014168.1"/>
</dbReference>
<dbReference type="Gene3D" id="3.40.50.150">
    <property type="entry name" value="Vaccinia Virus protein VP39"/>
    <property type="match status" value="1"/>
</dbReference>
<keyword evidence="1 3" id="KW-0489">Methyltransferase</keyword>
<dbReference type="eggNOG" id="COG3315">
    <property type="taxonomic scope" value="Bacteria"/>
</dbReference>
<gene>
    <name evidence="3" type="ordered locus">Srot_0317</name>
</gene>
<evidence type="ECO:0000256" key="1">
    <source>
        <dbReference type="ARBA" id="ARBA00022603"/>
    </source>
</evidence>
<dbReference type="HOGENOM" id="CLU_069348_1_0_11"/>
<dbReference type="PANTHER" id="PTHR43619:SF2">
    <property type="entry name" value="S-ADENOSYL-L-METHIONINE-DEPENDENT METHYLTRANSFERASES SUPERFAMILY PROTEIN"/>
    <property type="match status" value="1"/>
</dbReference>
<evidence type="ECO:0000313" key="3">
    <source>
        <dbReference type="EMBL" id="ADG96804.1"/>
    </source>
</evidence>